<dbReference type="Gene3D" id="3.40.720.10">
    <property type="entry name" value="Alkaline Phosphatase, subunit A"/>
    <property type="match status" value="1"/>
</dbReference>
<dbReference type="SUPFAM" id="SSF53649">
    <property type="entry name" value="Alkaline phosphatase-like"/>
    <property type="match status" value="1"/>
</dbReference>
<dbReference type="Proteomes" id="UP000248555">
    <property type="component" value="Unassembled WGS sequence"/>
</dbReference>
<dbReference type="InterPro" id="IPR002591">
    <property type="entry name" value="Phosphodiest/P_Trfase"/>
</dbReference>
<evidence type="ECO:0000313" key="1">
    <source>
        <dbReference type="EMBL" id="RAK22288.1"/>
    </source>
</evidence>
<gene>
    <name evidence="1" type="ORF">B0I26_102280</name>
</gene>
<keyword evidence="2" id="KW-1185">Reference proteome</keyword>
<dbReference type="InterPro" id="IPR017850">
    <property type="entry name" value="Alkaline_phosphatase_core_sf"/>
</dbReference>
<sequence>MVQTVSTYANKKRVIMLMIDSLMYPPLEKAVKEGSAPAFKFFMENGKVFPNIVSPFPTMSVTVDSSLLTGTYANIHKIPGLVWFHDAEKRLINYGSHIRELIKLGITRSIKDIVYHINNHHLSKEIKTIHEEMSSRGKATASINALIYRGNTEHYLKLPRLLTLFTSLDDEWKTKGSQLFTYGSFSRLSPLKRNGYFWRKYGFNDRFSAQELKYLIKTDSLPSFTIVYFPDMDKIVHKNGPMDIKGIRKVDRQLQNVLDCYDSWEEALKDNYWIIMGDNGQAPIDSDRNKALIDLRRSLRSYQIMTLKDGVKDGDEVVLGVNERMAFIYTLNLERAPLSDIAKTLQKDNRVDVIAWLEKGSVHVISGVQQGRLIFKLNGTLADEYEQSWDIEGDLGILNLTVKNNKIFYDEYPDALARLYSSLTSHEGNYLVVSAKPGFEFIGEGSPTHVGGASHGGLHKQDSLVPMIITGTDSSPKHLRMIDLKDWILTLLVNPR</sequence>
<comment type="caution">
    <text evidence="1">The sequence shown here is derived from an EMBL/GenBank/DDBJ whole genome shotgun (WGS) entry which is preliminary data.</text>
</comment>
<proteinExistence type="predicted"/>
<name>A0A327YMW9_9BACL</name>
<dbReference type="Pfam" id="PF01663">
    <property type="entry name" value="Phosphodiest"/>
    <property type="match status" value="1"/>
</dbReference>
<dbReference type="AlphaFoldDB" id="A0A327YMW9"/>
<organism evidence="1 2">
    <name type="scientific">Paranoxybacillus vitaminiphilus</name>
    <dbReference type="NCBI Taxonomy" id="581036"/>
    <lineage>
        <taxon>Bacteria</taxon>
        <taxon>Bacillati</taxon>
        <taxon>Bacillota</taxon>
        <taxon>Bacilli</taxon>
        <taxon>Bacillales</taxon>
        <taxon>Anoxybacillaceae</taxon>
        <taxon>Paranoxybacillus</taxon>
    </lineage>
</organism>
<dbReference type="RefSeq" id="WP_181502685.1">
    <property type="nucleotide sequence ID" value="NZ_QLMH01000002.1"/>
</dbReference>
<protein>
    <submittedName>
        <fullName evidence="1">Type I phosphodiesterase/nucleotide pyrophosphatase</fullName>
    </submittedName>
</protein>
<evidence type="ECO:0000313" key="2">
    <source>
        <dbReference type="Proteomes" id="UP000248555"/>
    </source>
</evidence>
<dbReference type="EMBL" id="QLMH01000002">
    <property type="protein sequence ID" value="RAK22288.1"/>
    <property type="molecule type" value="Genomic_DNA"/>
</dbReference>
<reference evidence="1 2" key="1">
    <citation type="submission" date="2018-06" db="EMBL/GenBank/DDBJ databases">
        <title>Genomic Encyclopedia of Type Strains, Phase III (KMG-III): the genomes of soil and plant-associated and newly described type strains.</title>
        <authorList>
            <person name="Whitman W."/>
        </authorList>
    </citation>
    <scope>NUCLEOTIDE SEQUENCE [LARGE SCALE GENOMIC DNA]</scope>
    <source>
        <strain evidence="1 2">CGMCC 1.8979</strain>
    </source>
</reference>
<accession>A0A327YMW9</accession>